<keyword evidence="6" id="KW-0472">Membrane</keyword>
<dbReference type="Gene3D" id="3.10.20.310">
    <property type="entry name" value="membrane protein fhac"/>
    <property type="match status" value="1"/>
</dbReference>
<dbReference type="EMBL" id="MHLV01000009">
    <property type="protein sequence ID" value="OGZ17935.1"/>
    <property type="molecule type" value="Genomic_DNA"/>
</dbReference>
<evidence type="ECO:0000256" key="5">
    <source>
        <dbReference type="ARBA" id="ARBA00023306"/>
    </source>
</evidence>
<dbReference type="Pfam" id="PF08478">
    <property type="entry name" value="POTRA_1"/>
    <property type="match status" value="1"/>
</dbReference>
<dbReference type="PANTHER" id="PTHR37820">
    <property type="entry name" value="CELL DIVISION PROTEIN DIVIB"/>
    <property type="match status" value="1"/>
</dbReference>
<dbReference type="InterPro" id="IPR050487">
    <property type="entry name" value="FtsQ_DivIB"/>
</dbReference>
<dbReference type="GO" id="GO:0051301">
    <property type="term" value="P:cell division"/>
    <property type="evidence" value="ECO:0007669"/>
    <property type="project" value="UniProtKB-KW"/>
</dbReference>
<evidence type="ECO:0000256" key="4">
    <source>
        <dbReference type="ARBA" id="ARBA00022989"/>
    </source>
</evidence>
<feature type="domain" description="POTRA" evidence="8">
    <location>
        <begin position="49"/>
        <end position="124"/>
    </location>
</feature>
<dbReference type="AlphaFoldDB" id="A0A1G2DWE4"/>
<reference evidence="9 10" key="1">
    <citation type="journal article" date="2016" name="Nat. Commun.">
        <title>Thousands of microbial genomes shed light on interconnected biogeochemical processes in an aquifer system.</title>
        <authorList>
            <person name="Anantharaman K."/>
            <person name="Brown C.T."/>
            <person name="Hug L.A."/>
            <person name="Sharon I."/>
            <person name="Castelle C.J."/>
            <person name="Probst A.J."/>
            <person name="Thomas B.C."/>
            <person name="Singh A."/>
            <person name="Wilkins M.J."/>
            <person name="Karaoz U."/>
            <person name="Brodie E.L."/>
            <person name="Williams K.H."/>
            <person name="Hubbard S.S."/>
            <person name="Banfield J.F."/>
        </authorList>
    </citation>
    <scope>NUCLEOTIDE SEQUENCE [LARGE SCALE GENOMIC DNA]</scope>
</reference>
<evidence type="ECO:0000259" key="7">
    <source>
        <dbReference type="Pfam" id="PF03799"/>
    </source>
</evidence>
<keyword evidence="5" id="KW-0131">Cell cycle</keyword>
<dbReference type="GO" id="GO:0005886">
    <property type="term" value="C:plasma membrane"/>
    <property type="evidence" value="ECO:0007669"/>
    <property type="project" value="TreeGrafter"/>
</dbReference>
<evidence type="ECO:0000256" key="6">
    <source>
        <dbReference type="SAM" id="Phobius"/>
    </source>
</evidence>
<evidence type="ECO:0000313" key="9">
    <source>
        <dbReference type="EMBL" id="OGZ17935.1"/>
    </source>
</evidence>
<proteinExistence type="predicted"/>
<dbReference type="PANTHER" id="PTHR37820:SF1">
    <property type="entry name" value="CELL DIVISION PROTEIN FTSQ"/>
    <property type="match status" value="1"/>
</dbReference>
<dbReference type="STRING" id="1801660.A2Z78_01885"/>
<keyword evidence="4 6" id="KW-1133">Transmembrane helix</keyword>
<keyword evidence="1" id="KW-1003">Cell membrane</keyword>
<evidence type="ECO:0000256" key="3">
    <source>
        <dbReference type="ARBA" id="ARBA00022692"/>
    </source>
</evidence>
<protein>
    <submittedName>
        <fullName evidence="9">Uncharacterized protein</fullName>
    </submittedName>
</protein>
<evidence type="ECO:0000256" key="2">
    <source>
        <dbReference type="ARBA" id="ARBA00022618"/>
    </source>
</evidence>
<evidence type="ECO:0000313" key="10">
    <source>
        <dbReference type="Proteomes" id="UP000176752"/>
    </source>
</evidence>
<dbReference type="Proteomes" id="UP000176752">
    <property type="component" value="Unassembled WGS sequence"/>
</dbReference>
<dbReference type="Pfam" id="PF03799">
    <property type="entry name" value="FtsQ_DivIB_C"/>
    <property type="match status" value="1"/>
</dbReference>
<evidence type="ECO:0000256" key="1">
    <source>
        <dbReference type="ARBA" id="ARBA00022475"/>
    </source>
</evidence>
<name>A0A1G2DWE4_9BACT</name>
<evidence type="ECO:0000259" key="8">
    <source>
        <dbReference type="Pfam" id="PF08478"/>
    </source>
</evidence>
<feature type="transmembrane region" description="Helical" evidence="6">
    <location>
        <begin position="21"/>
        <end position="44"/>
    </location>
</feature>
<accession>A0A1G2DWE4</accession>
<dbReference type="InterPro" id="IPR013685">
    <property type="entry name" value="POTRA_FtsQ_type"/>
</dbReference>
<comment type="caution">
    <text evidence="9">The sequence shown here is derived from an EMBL/GenBank/DDBJ whole genome shotgun (WGS) entry which is preliminary data.</text>
</comment>
<keyword evidence="3 6" id="KW-0812">Transmembrane</keyword>
<gene>
    <name evidence="9" type="ORF">A2Z78_01885</name>
</gene>
<sequence>MVARQFRKPRRFKRKKSILRNRFFWLGILTTLIIGAIFYFLFFLETFQVKQTIITGENKVSKENIKLLTEKKLENRLLFFKTKSIFLINTTEIKSDILDSFPQIAEVIARREIPDTIDINVTERSGLAVWCKKENCFLVDNKGVIFEKAPPEETDLPKIVDEQDRNSFNLGEKIIEEGVLKSILDIKINNNSGINIENFVILNSERLNIKIAEGWEIYFNLKEDISWQLTKLDLVLKEEISPERKGDLEYIDLRFSRVYYKYRGGN</sequence>
<feature type="domain" description="Cell division protein FtsQ/DivIB C-terminal" evidence="7">
    <location>
        <begin position="128"/>
        <end position="254"/>
    </location>
</feature>
<organism evidence="9 10">
    <name type="scientific">Candidatus Nealsonbacteria bacterium RBG_13_36_15</name>
    <dbReference type="NCBI Taxonomy" id="1801660"/>
    <lineage>
        <taxon>Bacteria</taxon>
        <taxon>Candidatus Nealsoniibacteriota</taxon>
    </lineage>
</organism>
<dbReference type="InterPro" id="IPR005548">
    <property type="entry name" value="Cell_div_FtsQ/DivIB_C"/>
</dbReference>
<keyword evidence="2" id="KW-0132">Cell division</keyword>